<proteinExistence type="inferred from homology"/>
<evidence type="ECO:0000256" key="4">
    <source>
        <dbReference type="ARBA" id="ARBA00023136"/>
    </source>
</evidence>
<feature type="transmembrane region" description="Helical" evidence="6">
    <location>
        <begin position="289"/>
        <end position="306"/>
    </location>
</feature>
<dbReference type="GO" id="GO:0032977">
    <property type="term" value="F:membrane insertase activity"/>
    <property type="evidence" value="ECO:0007669"/>
    <property type="project" value="InterPro"/>
</dbReference>
<dbReference type="PANTHER" id="PTHR12428">
    <property type="entry name" value="OXA1"/>
    <property type="match status" value="1"/>
</dbReference>
<evidence type="ECO:0000256" key="3">
    <source>
        <dbReference type="ARBA" id="ARBA00022989"/>
    </source>
</evidence>
<reference evidence="8" key="1">
    <citation type="submission" date="2020-10" db="EMBL/GenBank/DDBJ databases">
        <title>Chromosome-scale genome assembly of the Allis shad, Alosa alosa.</title>
        <authorList>
            <person name="Margot Z."/>
            <person name="Christophe K."/>
            <person name="Cabau C."/>
            <person name="Louis A."/>
            <person name="Berthelot C."/>
            <person name="Parey E."/>
            <person name="Roest Crollius H."/>
            <person name="Montfort J."/>
            <person name="Robinson-Rechavi M."/>
            <person name="Bucao C."/>
            <person name="Bouchez O."/>
            <person name="Gislard M."/>
            <person name="Lluch J."/>
            <person name="Milhes M."/>
            <person name="Lampietro C."/>
            <person name="Lopez Roques C."/>
            <person name="Donnadieu C."/>
            <person name="Braasch I."/>
            <person name="Desvignes T."/>
            <person name="Postlethwait J."/>
            <person name="Bobe J."/>
            <person name="Guiguen Y."/>
        </authorList>
    </citation>
    <scope>NUCLEOTIDE SEQUENCE</scope>
    <source>
        <strain evidence="8">M-15738</strain>
        <tissue evidence="8">Blood</tissue>
    </source>
</reference>
<dbReference type="GO" id="GO:0033617">
    <property type="term" value="P:mitochondrial respiratory chain complex IV assembly"/>
    <property type="evidence" value="ECO:0007669"/>
    <property type="project" value="TreeGrafter"/>
</dbReference>
<dbReference type="CDD" id="cd20069">
    <property type="entry name" value="5TM_Oxa1-like"/>
    <property type="match status" value="1"/>
</dbReference>
<protein>
    <recommendedName>
        <fullName evidence="7">Membrane insertase YidC/Oxa/ALB C-terminal domain-containing protein</fullName>
    </recommendedName>
</protein>
<gene>
    <name evidence="8" type="ORF">AALO_G00189990</name>
</gene>
<feature type="transmembrane region" description="Helical" evidence="6">
    <location>
        <begin position="312"/>
        <end position="330"/>
    </location>
</feature>
<keyword evidence="3 6" id="KW-1133">Transmembrane helix</keyword>
<feature type="transmembrane region" description="Helical" evidence="6">
    <location>
        <begin position="257"/>
        <end position="277"/>
    </location>
</feature>
<evidence type="ECO:0000259" key="7">
    <source>
        <dbReference type="Pfam" id="PF02096"/>
    </source>
</evidence>
<evidence type="ECO:0000313" key="9">
    <source>
        <dbReference type="Proteomes" id="UP000823561"/>
    </source>
</evidence>
<dbReference type="AlphaFoldDB" id="A0AAV6G589"/>
<keyword evidence="2 5" id="KW-0812">Transmembrane</keyword>
<name>A0AAV6G589_9TELE</name>
<dbReference type="Pfam" id="PF02096">
    <property type="entry name" value="60KD_IMP"/>
    <property type="match status" value="1"/>
</dbReference>
<dbReference type="InterPro" id="IPR028055">
    <property type="entry name" value="YidC/Oxa/ALB_C"/>
</dbReference>
<comment type="caution">
    <text evidence="8">The sequence shown here is derived from an EMBL/GenBank/DDBJ whole genome shotgun (WGS) entry which is preliminary data.</text>
</comment>
<evidence type="ECO:0000313" key="8">
    <source>
        <dbReference type="EMBL" id="KAG5270208.1"/>
    </source>
</evidence>
<accession>A0AAV6G589</accession>
<sequence length="365" mass="40436">MAAKSVKIKEYCVSNEVCVGTIVSRMLPVSAVARVCMRVSSSGISCGSLSLDTKTWPLPQPRLRAAFLKTPMAAASLVSCRSVTTETGGWYESLADSTAVHLMEQLLISTQNATGLPWWANVIATTFALRTVVTLPLGVYQSIIIGKVEALQPEIADLAKRLRYEVSIKAEQKGWTEKTCRYQFKRNLKRIVSELYVRDNCHPFKASVLVWVQLPMWVCMSLALRNLSLGASHSPSVCEELAVGGALWFPDLTLPDYTWVLPVSLGITNLLITEIFALRRLEASKVQKYVTNFIRGISILMIPIAATVPSSMAVYWLSSSLVGLGHNLLLRSPRFRRLCRIPPSRGDSNMPYRDLAAAAVRKYLK</sequence>
<evidence type="ECO:0000256" key="6">
    <source>
        <dbReference type="SAM" id="Phobius"/>
    </source>
</evidence>
<dbReference type="PANTHER" id="PTHR12428:SF65">
    <property type="entry name" value="CYTOCHROME C OXIDASE ASSEMBLY PROTEIN COX18, MITOCHONDRIAL"/>
    <property type="match status" value="1"/>
</dbReference>
<comment type="similarity">
    <text evidence="5">Belongs to the OXA1/ALB3/YidC family.</text>
</comment>
<evidence type="ECO:0000256" key="5">
    <source>
        <dbReference type="RuleBase" id="RU003945"/>
    </source>
</evidence>
<dbReference type="Proteomes" id="UP000823561">
    <property type="component" value="Chromosome 14"/>
</dbReference>
<dbReference type="GO" id="GO:0005743">
    <property type="term" value="C:mitochondrial inner membrane"/>
    <property type="evidence" value="ECO:0007669"/>
    <property type="project" value="TreeGrafter"/>
</dbReference>
<dbReference type="GO" id="GO:0032979">
    <property type="term" value="P:protein insertion into mitochondrial inner membrane from matrix"/>
    <property type="evidence" value="ECO:0007669"/>
    <property type="project" value="TreeGrafter"/>
</dbReference>
<keyword evidence="9" id="KW-1185">Reference proteome</keyword>
<organism evidence="8 9">
    <name type="scientific">Alosa alosa</name>
    <name type="common">allis shad</name>
    <dbReference type="NCBI Taxonomy" id="278164"/>
    <lineage>
        <taxon>Eukaryota</taxon>
        <taxon>Metazoa</taxon>
        <taxon>Chordata</taxon>
        <taxon>Craniata</taxon>
        <taxon>Vertebrata</taxon>
        <taxon>Euteleostomi</taxon>
        <taxon>Actinopterygii</taxon>
        <taxon>Neopterygii</taxon>
        <taxon>Teleostei</taxon>
        <taxon>Clupei</taxon>
        <taxon>Clupeiformes</taxon>
        <taxon>Clupeoidei</taxon>
        <taxon>Clupeidae</taxon>
        <taxon>Alosa</taxon>
    </lineage>
</organism>
<evidence type="ECO:0000256" key="1">
    <source>
        <dbReference type="ARBA" id="ARBA00004141"/>
    </source>
</evidence>
<comment type="subcellular location">
    <subcellularLocation>
        <location evidence="1 5">Membrane</location>
        <topology evidence="1 5">Multi-pass membrane protein</topology>
    </subcellularLocation>
</comment>
<evidence type="ECO:0000256" key="2">
    <source>
        <dbReference type="ARBA" id="ARBA00022692"/>
    </source>
</evidence>
<feature type="domain" description="Membrane insertase YidC/Oxa/ALB C-terminal" evidence="7">
    <location>
        <begin position="118"/>
        <end position="330"/>
    </location>
</feature>
<keyword evidence="4 6" id="KW-0472">Membrane</keyword>
<dbReference type="InterPro" id="IPR001708">
    <property type="entry name" value="YidC/ALB3/OXA1/COX18"/>
</dbReference>
<dbReference type="EMBL" id="JADWDJ010000014">
    <property type="protein sequence ID" value="KAG5270208.1"/>
    <property type="molecule type" value="Genomic_DNA"/>
</dbReference>